<evidence type="ECO:0000313" key="4">
    <source>
        <dbReference type="EMBL" id="MEM0543987.1"/>
    </source>
</evidence>
<dbReference type="PANTHER" id="PTHR35580:SF1">
    <property type="entry name" value="PHYTASE-LIKE DOMAIN-CONTAINING PROTEIN"/>
    <property type="match status" value="1"/>
</dbReference>
<reference evidence="4 5" key="1">
    <citation type="submission" date="2024-03" db="EMBL/GenBank/DDBJ databases">
        <title>Two novel species of the genus Flavobacterium exhibiting potentially degradation of complex polysaccharides.</title>
        <authorList>
            <person name="Lian X."/>
        </authorList>
    </citation>
    <scope>NUCLEOTIDE SEQUENCE [LARGE SCALE GENOMIC DNA]</scope>
    <source>
        <strain evidence="5">j3</strain>
    </source>
</reference>
<keyword evidence="5" id="KW-1185">Reference proteome</keyword>
<dbReference type="PANTHER" id="PTHR35580">
    <property type="entry name" value="CELL SURFACE GLYCOPROTEIN (S-LAYER PROTEIN)-LIKE PROTEIN"/>
    <property type="match status" value="1"/>
</dbReference>
<sequence length="531" mass="56481">MKRIVATLAVGLLCISLQAQTANYEWLKSFSGSNDDVARGVCLDSLSNAYVTGSFSGTTTIGGQTLTSNGATDIFIAKFSSNGNLVWAKSFGSVNLDYTFDIDCEPEGNFFITGGFRQSMFIHPSTIVTSTGGLDLLTAKFNTNGDCLWAKTATGTASEYGNEIVTTTNGNVAVIGNTQGTMIIESDTLAHLDSTDLFVVKYDVNGNKIWSKGLPGMGNAGGRAISSDDFENTYIAGSFEGNILIDTVVINSTTAANNDIFIYKFSPSGALIWAKQFGGIGDDYARGIDIDASGNIYVSGVFSNSIDFDGLILTAAGSSDIFLIKMDSNGNIIWGKKIGNNGAEEGCEIEVNENGEVFITGGFSQSITLGLTNFNSIGFRDVFIAKLDSSGNFVWAKTAGSNQDDINYAIGLSRINEDICTIGTYSGTFTDGIHSITSIGGVDSYISKIQSTNPLGINTITNGNRILIVYPNPANTFINVDCKKGYQIYSSIGQLVKQSSQATTQITISDLPTGLYILKTENQVGQFIKTE</sequence>
<evidence type="ECO:0000259" key="3">
    <source>
        <dbReference type="Pfam" id="PF18962"/>
    </source>
</evidence>
<dbReference type="EMBL" id="JBCGDO010000040">
    <property type="protein sequence ID" value="MEM0543987.1"/>
    <property type="molecule type" value="Genomic_DNA"/>
</dbReference>
<feature type="signal peptide" evidence="2">
    <location>
        <begin position="1"/>
        <end position="21"/>
    </location>
</feature>
<dbReference type="InterPro" id="IPR026444">
    <property type="entry name" value="Secre_tail"/>
</dbReference>
<keyword evidence="1 2" id="KW-0732">Signal</keyword>
<protein>
    <submittedName>
        <fullName evidence="4">T9SS type A sorting domain-containing protein</fullName>
    </submittedName>
</protein>
<dbReference type="Gene3D" id="2.80.10.50">
    <property type="match status" value="1"/>
</dbReference>
<proteinExistence type="predicted"/>
<organism evidence="4 5">
    <name type="scientific">Flavobacterium aureirubrum</name>
    <dbReference type="NCBI Taxonomy" id="3133147"/>
    <lineage>
        <taxon>Bacteria</taxon>
        <taxon>Pseudomonadati</taxon>
        <taxon>Bacteroidota</taxon>
        <taxon>Flavobacteriia</taxon>
        <taxon>Flavobacteriales</taxon>
        <taxon>Flavobacteriaceae</taxon>
        <taxon>Flavobacterium</taxon>
    </lineage>
</organism>
<accession>A0ABU9N8I3</accession>
<dbReference type="SUPFAM" id="SSF101898">
    <property type="entry name" value="NHL repeat"/>
    <property type="match status" value="1"/>
</dbReference>
<evidence type="ECO:0000313" key="5">
    <source>
        <dbReference type="Proteomes" id="UP001460072"/>
    </source>
</evidence>
<dbReference type="InterPro" id="IPR052918">
    <property type="entry name" value="Motility_Chemotaxis_Reg"/>
</dbReference>
<feature type="chain" id="PRO_5047417710" evidence="2">
    <location>
        <begin position="22"/>
        <end position="531"/>
    </location>
</feature>
<evidence type="ECO:0000256" key="1">
    <source>
        <dbReference type="ARBA" id="ARBA00022729"/>
    </source>
</evidence>
<feature type="domain" description="Secretion system C-terminal sorting" evidence="3">
    <location>
        <begin position="469"/>
        <end position="528"/>
    </location>
</feature>
<comment type="caution">
    <text evidence="4">The sequence shown here is derived from an EMBL/GenBank/DDBJ whole genome shotgun (WGS) entry which is preliminary data.</text>
</comment>
<gene>
    <name evidence="4" type="ORF">WFZ85_15385</name>
</gene>
<dbReference type="NCBIfam" id="TIGR04183">
    <property type="entry name" value="Por_Secre_tail"/>
    <property type="match status" value="1"/>
</dbReference>
<name>A0ABU9N8I3_9FLAO</name>
<evidence type="ECO:0000256" key="2">
    <source>
        <dbReference type="SAM" id="SignalP"/>
    </source>
</evidence>
<dbReference type="RefSeq" id="WP_342697153.1">
    <property type="nucleotide sequence ID" value="NZ_JBCGDO010000040.1"/>
</dbReference>
<dbReference type="InterPro" id="IPR010620">
    <property type="entry name" value="SBBP_repeat"/>
</dbReference>
<dbReference type="Pfam" id="PF06739">
    <property type="entry name" value="SBBP"/>
    <property type="match status" value="1"/>
</dbReference>
<dbReference type="Proteomes" id="UP001460072">
    <property type="component" value="Unassembled WGS sequence"/>
</dbReference>
<dbReference type="Pfam" id="PF18962">
    <property type="entry name" value="Por_Secre_tail"/>
    <property type="match status" value="1"/>
</dbReference>